<comment type="caution">
    <text evidence="2">The sequence shown here is derived from an EMBL/GenBank/DDBJ whole genome shotgun (WGS) entry which is preliminary data.</text>
</comment>
<organism evidence="2 3">
    <name type="scientific">Byssochlamys spectabilis</name>
    <name type="common">Paecilomyces variotii</name>
    <dbReference type="NCBI Taxonomy" id="264951"/>
    <lineage>
        <taxon>Eukaryota</taxon>
        <taxon>Fungi</taxon>
        <taxon>Dikarya</taxon>
        <taxon>Ascomycota</taxon>
        <taxon>Pezizomycotina</taxon>
        <taxon>Eurotiomycetes</taxon>
        <taxon>Eurotiomycetidae</taxon>
        <taxon>Eurotiales</taxon>
        <taxon>Thermoascaceae</taxon>
        <taxon>Paecilomyces</taxon>
    </lineage>
</organism>
<name>A0A443HI94_BYSSP</name>
<evidence type="ECO:0000313" key="3">
    <source>
        <dbReference type="Proteomes" id="UP000283841"/>
    </source>
</evidence>
<dbReference type="AlphaFoldDB" id="A0A443HI94"/>
<protein>
    <submittedName>
        <fullName evidence="2">Uncharacterized protein</fullName>
    </submittedName>
</protein>
<accession>A0A443HI94</accession>
<reference evidence="2 3" key="1">
    <citation type="journal article" date="2018" name="Front. Microbiol.">
        <title>Genomic and genetic insights into a cosmopolitan fungus, Paecilomyces variotii (Eurotiales).</title>
        <authorList>
            <person name="Urquhart A.S."/>
            <person name="Mondo S.J."/>
            <person name="Makela M.R."/>
            <person name="Hane J.K."/>
            <person name="Wiebenga A."/>
            <person name="He G."/>
            <person name="Mihaltcheva S."/>
            <person name="Pangilinan J."/>
            <person name="Lipzen A."/>
            <person name="Barry K."/>
            <person name="de Vries R.P."/>
            <person name="Grigoriev I.V."/>
            <person name="Idnurm A."/>
        </authorList>
    </citation>
    <scope>NUCLEOTIDE SEQUENCE [LARGE SCALE GENOMIC DNA]</scope>
    <source>
        <strain evidence="2 3">CBS 101075</strain>
    </source>
</reference>
<sequence length="247" mass="28066">MTTFTSVLEGGGGMDCQMLAPHVPVLDCRRPHVNPGHEALRSMAHADRTAPVINLPAIEGLPCRPPLARSSSSRSTFRPEDGLLRSHLPSSQLKMPPRPPSPRPWVWICHFCRNKWPLGATRRCLYDGHYYCAGQRAATLGKRKRGPIMFNENTCTSEFDYSRWADMTKWRRKIRNADHKTLTEYSSTPATDRNCWDQCSFPSACRIIRTWGISEGRIYEDSSSDEDACDDLHDAKRTKLTDVIHHT</sequence>
<gene>
    <name evidence="2" type="ORF">C8Q69DRAFT_127421</name>
</gene>
<dbReference type="EMBL" id="RCNU01000019">
    <property type="protein sequence ID" value="RWQ91560.1"/>
    <property type="molecule type" value="Genomic_DNA"/>
</dbReference>
<proteinExistence type="predicted"/>
<evidence type="ECO:0000313" key="2">
    <source>
        <dbReference type="EMBL" id="RWQ91560.1"/>
    </source>
</evidence>
<feature type="region of interest" description="Disordered" evidence="1">
    <location>
        <begin position="64"/>
        <end position="100"/>
    </location>
</feature>
<dbReference type="Proteomes" id="UP000283841">
    <property type="component" value="Unassembled WGS sequence"/>
</dbReference>
<evidence type="ECO:0000256" key="1">
    <source>
        <dbReference type="SAM" id="MobiDB-lite"/>
    </source>
</evidence>
<dbReference type="RefSeq" id="XP_028481205.1">
    <property type="nucleotide sequence ID" value="XM_028625270.1"/>
</dbReference>
<keyword evidence="3" id="KW-1185">Reference proteome</keyword>
<dbReference type="GeneID" id="39594547"/>
<dbReference type="STRING" id="264951.A0A443HI94"/>
<dbReference type="VEuPathDB" id="FungiDB:C8Q69DRAFT_127421"/>